<dbReference type="PANTHER" id="PTHR34988:SF1">
    <property type="entry name" value="DNA-BINDING PROTEIN"/>
    <property type="match status" value="1"/>
</dbReference>
<proteinExistence type="predicted"/>
<dbReference type="PROSITE" id="PS51742">
    <property type="entry name" value="PPC"/>
    <property type="match status" value="1"/>
</dbReference>
<dbReference type="CDD" id="cd11378">
    <property type="entry name" value="DUF296"/>
    <property type="match status" value="1"/>
</dbReference>
<dbReference type="SUPFAM" id="SSF117856">
    <property type="entry name" value="AF0104/ALDC/Ptd012-like"/>
    <property type="match status" value="1"/>
</dbReference>
<comment type="caution">
    <text evidence="2">The sequence shown here is derived from an EMBL/GenBank/DDBJ whole genome shotgun (WGS) entry which is preliminary data.</text>
</comment>
<dbReference type="Proteomes" id="UP000070491">
    <property type="component" value="Unassembled WGS sequence"/>
</dbReference>
<name>A0A133VIW1_9EURY</name>
<dbReference type="EMBL" id="LHYG01000005">
    <property type="protein sequence ID" value="KXB06350.1"/>
    <property type="molecule type" value="Genomic_DNA"/>
</dbReference>
<keyword evidence="3" id="KW-1185">Reference proteome</keyword>
<feature type="domain" description="PPC" evidence="1">
    <location>
        <begin position="6"/>
        <end position="139"/>
    </location>
</feature>
<organism evidence="2 3">
    <name type="scientific">candidate division MSBL1 archaeon SCGC-AAA382F02</name>
    <dbReference type="NCBI Taxonomy" id="1698282"/>
    <lineage>
        <taxon>Archaea</taxon>
        <taxon>Methanobacteriati</taxon>
        <taxon>Methanobacteriota</taxon>
        <taxon>candidate division MSBL1</taxon>
    </lineage>
</organism>
<evidence type="ECO:0000313" key="2">
    <source>
        <dbReference type="EMBL" id="KXB06350.1"/>
    </source>
</evidence>
<dbReference type="InterPro" id="IPR005175">
    <property type="entry name" value="PPC_dom"/>
</dbReference>
<accession>A0A133VIW1</accession>
<dbReference type="Gene3D" id="3.30.1330.80">
    <property type="entry name" value="Hypothetical protein, similar to alpha- acetolactate decarboxylase, domain 2"/>
    <property type="match status" value="1"/>
</dbReference>
<dbReference type="PANTHER" id="PTHR34988">
    <property type="entry name" value="PROTEIN, PUTATIVE-RELATED"/>
    <property type="match status" value="1"/>
</dbReference>
<dbReference type="Pfam" id="PF03479">
    <property type="entry name" value="PCC"/>
    <property type="match status" value="1"/>
</dbReference>
<dbReference type="PIRSF" id="PIRSF016702">
    <property type="entry name" value="DNA_bp_PD1"/>
    <property type="match status" value="1"/>
</dbReference>
<dbReference type="AlphaFoldDB" id="A0A133VIW1"/>
<reference evidence="2 3" key="1">
    <citation type="journal article" date="2016" name="Sci. Rep.">
        <title>Metabolic traits of an uncultured archaeal lineage -MSBL1- from brine pools of the Red Sea.</title>
        <authorList>
            <person name="Mwirichia R."/>
            <person name="Alam I."/>
            <person name="Rashid M."/>
            <person name="Vinu M."/>
            <person name="Ba-Alawi W."/>
            <person name="Anthony Kamau A."/>
            <person name="Kamanda Ngugi D."/>
            <person name="Goker M."/>
            <person name="Klenk H.P."/>
            <person name="Bajic V."/>
            <person name="Stingl U."/>
        </authorList>
    </citation>
    <scope>NUCLEOTIDE SEQUENCE [LARGE SCALE GENOMIC DNA]</scope>
    <source>
        <strain evidence="2">SCGC-AAA382F02</strain>
    </source>
</reference>
<evidence type="ECO:0000259" key="1">
    <source>
        <dbReference type="PROSITE" id="PS51742"/>
    </source>
</evidence>
<sequence>MHIAEFENGKYLIIRAEHGSDLIEFITEVAEKKNIQAGTFTAMGALKNAKLGYYDQNSQEYREIPVNYSCEIASCVGNISLKEGEPFVHAHAVLADENGQTKGGHLSEGEIFAAEVHIRRFGESKLKRSYDEATGLALW</sequence>
<gene>
    <name evidence="2" type="ORF">AKJ53_00585</name>
</gene>
<dbReference type="InterPro" id="IPR025707">
    <property type="entry name" value="DNA_bp_PD1"/>
</dbReference>
<protein>
    <recommendedName>
        <fullName evidence="1">PPC domain-containing protein</fullName>
    </recommendedName>
</protein>
<evidence type="ECO:0000313" key="3">
    <source>
        <dbReference type="Proteomes" id="UP000070491"/>
    </source>
</evidence>